<dbReference type="Pfam" id="PF03458">
    <property type="entry name" value="Gly_transporter"/>
    <property type="match status" value="2"/>
</dbReference>
<dbReference type="PANTHER" id="PTHR30506:SF3">
    <property type="entry name" value="UPF0126 INNER MEMBRANE PROTEIN YADS-RELATED"/>
    <property type="match status" value="1"/>
</dbReference>
<evidence type="ECO:0000256" key="2">
    <source>
        <dbReference type="ARBA" id="ARBA00008193"/>
    </source>
</evidence>
<dbReference type="GO" id="GO:0005886">
    <property type="term" value="C:plasma membrane"/>
    <property type="evidence" value="ECO:0007669"/>
    <property type="project" value="UniProtKB-SubCell"/>
</dbReference>
<evidence type="ECO:0000313" key="9">
    <source>
        <dbReference type="EMBL" id="MCQ8185072.1"/>
    </source>
</evidence>
<feature type="transmembrane region" description="Helical" evidence="7">
    <location>
        <begin position="6"/>
        <end position="26"/>
    </location>
</feature>
<sequence length="202" mass="21216">MSLELLLLFADRIGTFVFALSGGVAAVRRDMDLFGVITLAFLPAVGGGTLRDLLLDEPVFWLADPWVLGIAAAGGVVAFVAATPVDNFKPLRWADAAGLALFAVTGAAKAQELGYGMPIVLLMGTITATFGGLLRDVVANREPLVLKEDIYATAALFGALIYWLLSLSPLTEALAFAGGFAGALLLRGAAIVWKWSLPKPRA</sequence>
<feature type="domain" description="Glycine transporter" evidence="8">
    <location>
        <begin position="93"/>
        <end position="165"/>
    </location>
</feature>
<keyword evidence="4 7" id="KW-0812">Transmembrane</keyword>
<feature type="transmembrane region" description="Helical" evidence="7">
    <location>
        <begin position="150"/>
        <end position="167"/>
    </location>
</feature>
<evidence type="ECO:0000256" key="4">
    <source>
        <dbReference type="ARBA" id="ARBA00022692"/>
    </source>
</evidence>
<reference evidence="9" key="1">
    <citation type="submission" date="2022-07" db="EMBL/GenBank/DDBJ databases">
        <title>Parvularcula maris sp. nov., an algicidal bacterium isolated from seawater.</title>
        <authorList>
            <person name="Li F."/>
        </authorList>
    </citation>
    <scope>NUCLEOTIDE SEQUENCE</scope>
    <source>
        <strain evidence="9">BGMRC 0090</strain>
    </source>
</reference>
<evidence type="ECO:0000256" key="3">
    <source>
        <dbReference type="ARBA" id="ARBA00022475"/>
    </source>
</evidence>
<feature type="transmembrane region" description="Helical" evidence="7">
    <location>
        <begin position="173"/>
        <end position="193"/>
    </location>
</feature>
<evidence type="ECO:0000256" key="5">
    <source>
        <dbReference type="ARBA" id="ARBA00022989"/>
    </source>
</evidence>
<feature type="transmembrane region" description="Helical" evidence="7">
    <location>
        <begin position="116"/>
        <end position="138"/>
    </location>
</feature>
<keyword evidence="6 7" id="KW-0472">Membrane</keyword>
<proteinExistence type="inferred from homology"/>
<evidence type="ECO:0000256" key="7">
    <source>
        <dbReference type="SAM" id="Phobius"/>
    </source>
</evidence>
<name>A0A9X2RJY9_9PROT</name>
<keyword evidence="5 7" id="KW-1133">Transmembrane helix</keyword>
<evidence type="ECO:0000259" key="8">
    <source>
        <dbReference type="Pfam" id="PF03458"/>
    </source>
</evidence>
<dbReference type="Proteomes" id="UP001142610">
    <property type="component" value="Unassembled WGS sequence"/>
</dbReference>
<dbReference type="EMBL" id="JANIBC010000003">
    <property type="protein sequence ID" value="MCQ8185072.1"/>
    <property type="molecule type" value="Genomic_DNA"/>
</dbReference>
<evidence type="ECO:0000313" key="10">
    <source>
        <dbReference type="Proteomes" id="UP001142610"/>
    </source>
</evidence>
<comment type="caution">
    <text evidence="9">The sequence shown here is derived from an EMBL/GenBank/DDBJ whole genome shotgun (WGS) entry which is preliminary data.</text>
</comment>
<evidence type="ECO:0000256" key="1">
    <source>
        <dbReference type="ARBA" id="ARBA00004651"/>
    </source>
</evidence>
<comment type="subcellular location">
    <subcellularLocation>
        <location evidence="1">Cell membrane</location>
        <topology evidence="1">Multi-pass membrane protein</topology>
    </subcellularLocation>
</comment>
<feature type="transmembrane region" description="Helical" evidence="7">
    <location>
        <begin position="66"/>
        <end position="85"/>
    </location>
</feature>
<accession>A0A9X2RJY9</accession>
<keyword evidence="3" id="KW-1003">Cell membrane</keyword>
<dbReference type="PANTHER" id="PTHR30506">
    <property type="entry name" value="INNER MEMBRANE PROTEIN"/>
    <property type="match status" value="1"/>
</dbReference>
<comment type="similarity">
    <text evidence="2">Belongs to the UPF0126 family.</text>
</comment>
<protein>
    <submittedName>
        <fullName evidence="9">Trimeric intracellular cation channel family protein</fullName>
    </submittedName>
</protein>
<gene>
    <name evidence="9" type="ORF">NOG11_06670</name>
</gene>
<evidence type="ECO:0000256" key="6">
    <source>
        <dbReference type="ARBA" id="ARBA00023136"/>
    </source>
</evidence>
<dbReference type="RefSeq" id="WP_256618933.1">
    <property type="nucleotide sequence ID" value="NZ_JANIBC010000003.1"/>
</dbReference>
<feature type="transmembrane region" description="Helical" evidence="7">
    <location>
        <begin position="33"/>
        <end position="54"/>
    </location>
</feature>
<dbReference type="InterPro" id="IPR005115">
    <property type="entry name" value="Gly_transporter"/>
</dbReference>
<organism evidence="9 10">
    <name type="scientific">Parvularcula maris</name>
    <dbReference type="NCBI Taxonomy" id="2965077"/>
    <lineage>
        <taxon>Bacteria</taxon>
        <taxon>Pseudomonadati</taxon>
        <taxon>Pseudomonadota</taxon>
        <taxon>Alphaproteobacteria</taxon>
        <taxon>Parvularculales</taxon>
        <taxon>Parvularculaceae</taxon>
        <taxon>Parvularcula</taxon>
    </lineage>
</organism>
<keyword evidence="10" id="KW-1185">Reference proteome</keyword>
<dbReference type="AlphaFoldDB" id="A0A9X2RJY9"/>
<feature type="domain" description="Glycine transporter" evidence="8">
    <location>
        <begin position="9"/>
        <end position="81"/>
    </location>
</feature>